<organism evidence="1 2">
    <name type="scientific">Caerostris extrusa</name>
    <name type="common">Bark spider</name>
    <name type="synonym">Caerostris bankana</name>
    <dbReference type="NCBI Taxonomy" id="172846"/>
    <lineage>
        <taxon>Eukaryota</taxon>
        <taxon>Metazoa</taxon>
        <taxon>Ecdysozoa</taxon>
        <taxon>Arthropoda</taxon>
        <taxon>Chelicerata</taxon>
        <taxon>Arachnida</taxon>
        <taxon>Araneae</taxon>
        <taxon>Araneomorphae</taxon>
        <taxon>Entelegynae</taxon>
        <taxon>Araneoidea</taxon>
        <taxon>Araneidae</taxon>
        <taxon>Caerostris</taxon>
    </lineage>
</organism>
<protein>
    <recommendedName>
        <fullName evidence="3">Transposase</fullName>
    </recommendedName>
</protein>
<keyword evidence="2" id="KW-1185">Reference proteome</keyword>
<name>A0AAV4M973_CAEEX</name>
<dbReference type="Proteomes" id="UP001054945">
    <property type="component" value="Unassembled WGS sequence"/>
</dbReference>
<accession>A0AAV4M973</accession>
<sequence>MKNGNGQNKYSVLYAGKNWYLKFERKGFVGCRMSPRSENLRRTLGPMKFTRLNSTPVACEEAVPRKVIHILNMEDGSFLAKLRG</sequence>
<evidence type="ECO:0000313" key="1">
    <source>
        <dbReference type="EMBL" id="GIX67931.1"/>
    </source>
</evidence>
<reference evidence="1 2" key="1">
    <citation type="submission" date="2021-06" db="EMBL/GenBank/DDBJ databases">
        <title>Caerostris extrusa draft genome.</title>
        <authorList>
            <person name="Kono N."/>
            <person name="Arakawa K."/>
        </authorList>
    </citation>
    <scope>NUCLEOTIDE SEQUENCE [LARGE SCALE GENOMIC DNA]</scope>
</reference>
<dbReference type="AlphaFoldDB" id="A0AAV4M973"/>
<gene>
    <name evidence="1" type="ORF">CEXT_50831</name>
</gene>
<comment type="caution">
    <text evidence="1">The sequence shown here is derived from an EMBL/GenBank/DDBJ whole genome shotgun (WGS) entry which is preliminary data.</text>
</comment>
<evidence type="ECO:0008006" key="3">
    <source>
        <dbReference type="Google" id="ProtNLM"/>
    </source>
</evidence>
<proteinExistence type="predicted"/>
<dbReference type="EMBL" id="BPLR01001912">
    <property type="protein sequence ID" value="GIX67931.1"/>
    <property type="molecule type" value="Genomic_DNA"/>
</dbReference>
<evidence type="ECO:0000313" key="2">
    <source>
        <dbReference type="Proteomes" id="UP001054945"/>
    </source>
</evidence>